<reference evidence="3" key="1">
    <citation type="submission" date="2022-11" db="UniProtKB">
        <authorList>
            <consortium name="WormBaseParasite"/>
        </authorList>
    </citation>
    <scope>IDENTIFICATION</scope>
</reference>
<organism evidence="2 3">
    <name type="scientific">Parascaris equorum</name>
    <name type="common">Equine roundworm</name>
    <dbReference type="NCBI Taxonomy" id="6256"/>
    <lineage>
        <taxon>Eukaryota</taxon>
        <taxon>Metazoa</taxon>
        <taxon>Ecdysozoa</taxon>
        <taxon>Nematoda</taxon>
        <taxon>Chromadorea</taxon>
        <taxon>Rhabditida</taxon>
        <taxon>Spirurina</taxon>
        <taxon>Ascaridomorpha</taxon>
        <taxon>Ascaridoidea</taxon>
        <taxon>Ascarididae</taxon>
        <taxon>Parascaris</taxon>
    </lineage>
</organism>
<feature type="compositionally biased region" description="Polar residues" evidence="1">
    <location>
        <begin position="66"/>
        <end position="81"/>
    </location>
</feature>
<evidence type="ECO:0000313" key="2">
    <source>
        <dbReference type="Proteomes" id="UP000887564"/>
    </source>
</evidence>
<name>A0A914R7H3_PAREQ</name>
<dbReference type="AlphaFoldDB" id="A0A914R7H3"/>
<dbReference type="WBParaSite" id="PEQ_0000063501-mRNA-1">
    <property type="protein sequence ID" value="PEQ_0000063501-mRNA-1"/>
    <property type="gene ID" value="PEQ_0000063501"/>
</dbReference>
<proteinExistence type="predicted"/>
<dbReference type="Proteomes" id="UP000887564">
    <property type="component" value="Unplaced"/>
</dbReference>
<protein>
    <submittedName>
        <fullName evidence="3">Uncharacterized protein</fullName>
    </submittedName>
</protein>
<evidence type="ECO:0000313" key="3">
    <source>
        <dbReference type="WBParaSite" id="PEQ_0000063501-mRNA-1"/>
    </source>
</evidence>
<sequence>MLFVGSAYRVPLSESSTSTPNEERKGSSYAGSPDSALNNSRKKDSEIGPTGITVEELDAWLGGTPEDTSMTNKNSNGWLHI</sequence>
<accession>A0A914R7H3</accession>
<feature type="region of interest" description="Disordered" evidence="1">
    <location>
        <begin position="1"/>
        <end position="81"/>
    </location>
</feature>
<evidence type="ECO:0000256" key="1">
    <source>
        <dbReference type="SAM" id="MobiDB-lite"/>
    </source>
</evidence>
<keyword evidence="2" id="KW-1185">Reference proteome</keyword>